<protein>
    <submittedName>
        <fullName evidence="1">Alpha/beta-hydrolase</fullName>
    </submittedName>
</protein>
<proteinExistence type="predicted"/>
<reference evidence="1 2" key="1">
    <citation type="journal article" date="2022" name="New Phytol.">
        <title>Ecological generalism drives hyperdiversity of secondary metabolite gene clusters in xylarialean endophytes.</title>
        <authorList>
            <person name="Franco M.E.E."/>
            <person name="Wisecaver J.H."/>
            <person name="Arnold A.E."/>
            <person name="Ju Y.M."/>
            <person name="Slot J.C."/>
            <person name="Ahrendt S."/>
            <person name="Moore L.P."/>
            <person name="Eastman K.E."/>
            <person name="Scott K."/>
            <person name="Konkel Z."/>
            <person name="Mondo S.J."/>
            <person name="Kuo A."/>
            <person name="Hayes R.D."/>
            <person name="Haridas S."/>
            <person name="Andreopoulos B."/>
            <person name="Riley R."/>
            <person name="LaButti K."/>
            <person name="Pangilinan J."/>
            <person name="Lipzen A."/>
            <person name="Amirebrahimi M."/>
            <person name="Yan J."/>
            <person name="Adam C."/>
            <person name="Keymanesh K."/>
            <person name="Ng V."/>
            <person name="Louie K."/>
            <person name="Northen T."/>
            <person name="Drula E."/>
            <person name="Henrissat B."/>
            <person name="Hsieh H.M."/>
            <person name="Youens-Clark K."/>
            <person name="Lutzoni F."/>
            <person name="Miadlikowska J."/>
            <person name="Eastwood D.C."/>
            <person name="Hamelin R.C."/>
            <person name="Grigoriev I.V."/>
            <person name="U'Ren J.M."/>
        </authorList>
    </citation>
    <scope>NUCLEOTIDE SEQUENCE [LARGE SCALE GENOMIC DNA]</scope>
    <source>
        <strain evidence="1 2">CBS 119005</strain>
    </source>
</reference>
<evidence type="ECO:0000313" key="1">
    <source>
        <dbReference type="EMBL" id="KAI4868898.1"/>
    </source>
</evidence>
<gene>
    <name evidence="1" type="ORF">F4820DRAFT_75696</name>
</gene>
<comment type="caution">
    <text evidence="1">The sequence shown here is derived from an EMBL/GenBank/DDBJ whole genome shotgun (WGS) entry which is preliminary data.</text>
</comment>
<keyword evidence="2" id="KW-1185">Reference proteome</keyword>
<sequence length="517" mass="54379">MGRSLAFTQAALLALATWSTAAPLPVPVARLHRKTTSCGNSTDSITWGACPDSFPSNVTCGTYTVPLDWSDPGGSETIELGLVRVEASGGEGGRIGNLFMNPGGPGGPATSLVNSLVATPGRVDPRIFERFDVIGLDPRGVGLSTPVVCDPAAYNERVSYFPKTQEEYDELVAYNVALGESCRAKTGRLIDFVDTISAVKDHEAVRKALGGDDEKVSLLGLSYGTQLFSQYAELFPDNIRALVLDGNLQHSQGESSNLVIESTTYEATLKQFFIWCANTTAAAEDACPLSGQDVQAVYESVLAKATASPIPAPGCDGTTCRTDVTEEDMRFIIQGSLISTTSWPALGQALADADAGDATLLSQQQPLATGDAYSDSSLFAGTAIACQDWTHASTSLSDVLDKATLGANFSPLTGGACQSYKIQTSCIGWPAPLSNPPEPVRYTGATTILQAQSTFDPSTSYVWGLGLHAELGDDRSVLLTRDGSGHTSYLRGGETAAALNAYLLDLTLPEPGTVFDS</sequence>
<dbReference type="EMBL" id="MU393434">
    <property type="protein sequence ID" value="KAI4868898.1"/>
    <property type="molecule type" value="Genomic_DNA"/>
</dbReference>
<organism evidence="1 2">
    <name type="scientific">Hypoxylon rubiginosum</name>
    <dbReference type="NCBI Taxonomy" id="110542"/>
    <lineage>
        <taxon>Eukaryota</taxon>
        <taxon>Fungi</taxon>
        <taxon>Dikarya</taxon>
        <taxon>Ascomycota</taxon>
        <taxon>Pezizomycotina</taxon>
        <taxon>Sordariomycetes</taxon>
        <taxon>Xylariomycetidae</taxon>
        <taxon>Xylariales</taxon>
        <taxon>Hypoxylaceae</taxon>
        <taxon>Hypoxylon</taxon>
    </lineage>
</organism>
<dbReference type="Proteomes" id="UP001497700">
    <property type="component" value="Unassembled WGS sequence"/>
</dbReference>
<name>A0ACB9ZB91_9PEZI</name>
<accession>A0ACB9ZB91</accession>
<evidence type="ECO:0000313" key="2">
    <source>
        <dbReference type="Proteomes" id="UP001497700"/>
    </source>
</evidence>